<dbReference type="Proteomes" id="UP000199440">
    <property type="component" value="Unassembled WGS sequence"/>
</dbReference>
<organism evidence="7 8">
    <name type="scientific">Kriegella aquimaris</name>
    <dbReference type="NCBI Taxonomy" id="192904"/>
    <lineage>
        <taxon>Bacteria</taxon>
        <taxon>Pseudomonadati</taxon>
        <taxon>Bacteroidota</taxon>
        <taxon>Flavobacteriia</taxon>
        <taxon>Flavobacteriales</taxon>
        <taxon>Flavobacteriaceae</taxon>
        <taxon>Kriegella</taxon>
    </lineage>
</organism>
<keyword evidence="2 5" id="KW-0547">Nucleotide-binding</keyword>
<keyword evidence="5" id="KW-0963">Cytoplasm</keyword>
<evidence type="ECO:0000256" key="2">
    <source>
        <dbReference type="ARBA" id="ARBA00022741"/>
    </source>
</evidence>
<proteinExistence type="inferred from homology"/>
<dbReference type="PROSITE" id="PS51219">
    <property type="entry name" value="DPCK"/>
    <property type="match status" value="1"/>
</dbReference>
<dbReference type="UniPathway" id="UPA00241">
    <property type="reaction ID" value="UER00356"/>
</dbReference>
<comment type="pathway">
    <text evidence="5">Cofactor biosynthesis; coenzyme A biosynthesis; CoA from (R)-pantothenate: step 5/5.</text>
</comment>
<keyword evidence="3 5" id="KW-0067">ATP-binding</keyword>
<keyword evidence="5 7" id="KW-0418">Kinase</keyword>
<dbReference type="PANTHER" id="PTHR10695:SF46">
    <property type="entry name" value="BIFUNCTIONAL COENZYME A SYNTHASE-RELATED"/>
    <property type="match status" value="1"/>
</dbReference>
<keyword evidence="8" id="KW-1185">Reference proteome</keyword>
<comment type="similarity">
    <text evidence="1 5">Belongs to the CoaE family.</text>
</comment>
<name>A0A1G9K5T9_9FLAO</name>
<dbReference type="AlphaFoldDB" id="A0A1G9K5T9"/>
<reference evidence="7 8" key="1">
    <citation type="submission" date="2016-10" db="EMBL/GenBank/DDBJ databases">
        <authorList>
            <person name="de Groot N.N."/>
        </authorList>
    </citation>
    <scope>NUCLEOTIDE SEQUENCE [LARGE SCALE GENOMIC DNA]</scope>
    <source>
        <strain evidence="7 8">DSM 19886</strain>
    </source>
</reference>
<evidence type="ECO:0000256" key="5">
    <source>
        <dbReference type="HAMAP-Rule" id="MF_00376"/>
    </source>
</evidence>
<dbReference type="Gene3D" id="3.40.50.300">
    <property type="entry name" value="P-loop containing nucleotide triphosphate hydrolases"/>
    <property type="match status" value="1"/>
</dbReference>
<accession>A0A1G9K5T9</accession>
<dbReference type="SUPFAM" id="SSF52540">
    <property type="entry name" value="P-loop containing nucleoside triphosphate hydrolases"/>
    <property type="match status" value="1"/>
</dbReference>
<dbReference type="OrthoDB" id="9812943at2"/>
<dbReference type="EMBL" id="FNGV01000001">
    <property type="protein sequence ID" value="SDL44725.1"/>
    <property type="molecule type" value="Genomic_DNA"/>
</dbReference>
<dbReference type="GO" id="GO:0005524">
    <property type="term" value="F:ATP binding"/>
    <property type="evidence" value="ECO:0007669"/>
    <property type="project" value="UniProtKB-UniRule"/>
</dbReference>
<dbReference type="PANTHER" id="PTHR10695">
    <property type="entry name" value="DEPHOSPHO-COA KINASE-RELATED"/>
    <property type="match status" value="1"/>
</dbReference>
<dbReference type="GO" id="GO:0015937">
    <property type="term" value="P:coenzyme A biosynthetic process"/>
    <property type="evidence" value="ECO:0007669"/>
    <property type="project" value="UniProtKB-UniRule"/>
</dbReference>
<evidence type="ECO:0000256" key="6">
    <source>
        <dbReference type="NCBIfam" id="TIGR00152"/>
    </source>
</evidence>
<dbReference type="InterPro" id="IPR001977">
    <property type="entry name" value="Depp_CoAkinase"/>
</dbReference>
<gene>
    <name evidence="5" type="primary">coaE</name>
    <name evidence="7" type="ORF">SAMN04488514_101842</name>
</gene>
<feature type="binding site" evidence="5">
    <location>
        <begin position="10"/>
        <end position="15"/>
    </location>
    <ligand>
        <name>ATP</name>
        <dbReference type="ChEBI" id="CHEBI:30616"/>
    </ligand>
</feature>
<keyword evidence="4 5" id="KW-0173">Coenzyme A biosynthesis</keyword>
<dbReference type="CDD" id="cd02022">
    <property type="entry name" value="DPCK"/>
    <property type="match status" value="1"/>
</dbReference>
<dbReference type="NCBIfam" id="TIGR00152">
    <property type="entry name" value="dephospho-CoA kinase"/>
    <property type="match status" value="1"/>
</dbReference>
<comment type="catalytic activity">
    <reaction evidence="5">
        <text>3'-dephospho-CoA + ATP = ADP + CoA + H(+)</text>
        <dbReference type="Rhea" id="RHEA:18245"/>
        <dbReference type="ChEBI" id="CHEBI:15378"/>
        <dbReference type="ChEBI" id="CHEBI:30616"/>
        <dbReference type="ChEBI" id="CHEBI:57287"/>
        <dbReference type="ChEBI" id="CHEBI:57328"/>
        <dbReference type="ChEBI" id="CHEBI:456216"/>
        <dbReference type="EC" id="2.7.1.24"/>
    </reaction>
</comment>
<comment type="subcellular location">
    <subcellularLocation>
        <location evidence="5">Cytoplasm</location>
    </subcellularLocation>
</comment>
<dbReference type="EC" id="2.7.1.24" evidence="5 6"/>
<dbReference type="RefSeq" id="WP_089885536.1">
    <property type="nucleotide sequence ID" value="NZ_FNGV01000001.1"/>
</dbReference>
<dbReference type="InterPro" id="IPR027417">
    <property type="entry name" value="P-loop_NTPase"/>
</dbReference>
<evidence type="ECO:0000313" key="8">
    <source>
        <dbReference type="Proteomes" id="UP000199440"/>
    </source>
</evidence>
<evidence type="ECO:0000313" key="7">
    <source>
        <dbReference type="EMBL" id="SDL44725.1"/>
    </source>
</evidence>
<protein>
    <recommendedName>
        <fullName evidence="5 6">Dephospho-CoA kinase</fullName>
        <ecNumber evidence="5 6">2.7.1.24</ecNumber>
    </recommendedName>
    <alternativeName>
        <fullName evidence="5">Dephosphocoenzyme A kinase</fullName>
    </alternativeName>
</protein>
<dbReference type="Pfam" id="PF01121">
    <property type="entry name" value="CoaE"/>
    <property type="match status" value="1"/>
</dbReference>
<evidence type="ECO:0000256" key="3">
    <source>
        <dbReference type="ARBA" id="ARBA00022840"/>
    </source>
</evidence>
<keyword evidence="5" id="KW-0808">Transferase</keyword>
<dbReference type="GO" id="GO:0004140">
    <property type="term" value="F:dephospho-CoA kinase activity"/>
    <property type="evidence" value="ECO:0007669"/>
    <property type="project" value="UniProtKB-UniRule"/>
</dbReference>
<evidence type="ECO:0000256" key="4">
    <source>
        <dbReference type="ARBA" id="ARBA00022993"/>
    </source>
</evidence>
<sequence length="196" mass="22436">MIVALTGGIGSGKTTVGKMFTELGVPVYNSDQWAKQLMTSSKKVKKAIIRLLGEQSYKDKELDKKFIARAVFNNKSLLQELNKIVHPAVREHFSSWARKQDYPYVIQEAAIIFENKGHEFYDRIILVTAPQKLRVERVVSRDGASEKEILARMDNQWSDQKKIDLSDFVIENVDLKTTKREVESIHNLLLNQSVQS</sequence>
<evidence type="ECO:0000256" key="1">
    <source>
        <dbReference type="ARBA" id="ARBA00009018"/>
    </source>
</evidence>
<dbReference type="STRING" id="192904.SAMN04488514_101842"/>
<dbReference type="GO" id="GO:0005737">
    <property type="term" value="C:cytoplasm"/>
    <property type="evidence" value="ECO:0007669"/>
    <property type="project" value="UniProtKB-SubCell"/>
</dbReference>
<comment type="function">
    <text evidence="5">Catalyzes the phosphorylation of the 3'-hydroxyl group of dephosphocoenzyme A to form coenzyme A.</text>
</comment>
<dbReference type="HAMAP" id="MF_00376">
    <property type="entry name" value="Dephospho_CoA_kinase"/>
    <property type="match status" value="1"/>
</dbReference>